<dbReference type="Pfam" id="PF00311">
    <property type="entry name" value="PEPcase"/>
    <property type="match status" value="2"/>
</dbReference>
<reference evidence="13" key="1">
    <citation type="journal article" date="2022" name="Int. J. Mol. Sci.">
        <title>Draft Genome of Tanacetum Coccineum: Genomic Comparison of Closely Related Tanacetum-Family Plants.</title>
        <authorList>
            <person name="Yamashiro T."/>
            <person name="Shiraishi A."/>
            <person name="Nakayama K."/>
            <person name="Satake H."/>
        </authorList>
    </citation>
    <scope>NUCLEOTIDE SEQUENCE</scope>
</reference>
<evidence type="ECO:0000256" key="9">
    <source>
        <dbReference type="ARBA" id="ARBA00048995"/>
    </source>
</evidence>
<dbReference type="EC" id="4.1.1.31" evidence="4"/>
<dbReference type="PANTHER" id="PTHR30523:SF6">
    <property type="entry name" value="PHOSPHOENOLPYRUVATE CARBOXYLASE"/>
    <property type="match status" value="1"/>
</dbReference>
<dbReference type="Gene3D" id="1.20.1440.90">
    <property type="entry name" value="Phosphoenolpyruvate/pyruvate domain"/>
    <property type="match status" value="2"/>
</dbReference>
<feature type="active site" evidence="11">
    <location>
        <position position="858"/>
    </location>
</feature>
<evidence type="ECO:0000313" key="13">
    <source>
        <dbReference type="EMBL" id="GJT75545.1"/>
    </source>
</evidence>
<keyword evidence="5" id="KW-0597">Phosphoprotein</keyword>
<evidence type="ECO:0000256" key="1">
    <source>
        <dbReference type="ARBA" id="ARBA00001946"/>
    </source>
</evidence>
<evidence type="ECO:0000256" key="3">
    <source>
        <dbReference type="ARBA" id="ARBA00011881"/>
    </source>
</evidence>
<comment type="subunit">
    <text evidence="3">Homotetramer.</text>
</comment>
<protein>
    <recommendedName>
        <fullName evidence="4">phosphoenolpyruvate carboxylase</fullName>
        <ecNumber evidence="4">4.1.1.31</ecNumber>
    </recommendedName>
</protein>
<feature type="region of interest" description="Disordered" evidence="12">
    <location>
        <begin position="47"/>
        <end position="87"/>
    </location>
</feature>
<evidence type="ECO:0000256" key="8">
    <source>
        <dbReference type="ARBA" id="ARBA00023300"/>
    </source>
</evidence>
<comment type="cofactor">
    <cofactor evidence="1">
        <name>Mg(2+)</name>
        <dbReference type="ChEBI" id="CHEBI:18420"/>
    </cofactor>
</comment>
<feature type="active site" evidence="10">
    <location>
        <position position="295"/>
    </location>
</feature>
<comment type="caution">
    <text evidence="13">The sequence shown here is derived from an EMBL/GenBank/DDBJ whole genome shotgun (WGS) entry which is preliminary data.</text>
</comment>
<name>A0ABQ5GIN1_9ASTR</name>
<comment type="similarity">
    <text evidence="2">Belongs to the PEPCase type 1 family.</text>
</comment>
<dbReference type="InterPro" id="IPR021135">
    <property type="entry name" value="PEP_COase"/>
</dbReference>
<keyword evidence="7" id="KW-0456">Lyase</keyword>
<gene>
    <name evidence="13" type="ORF">Tco_1042270</name>
</gene>
<evidence type="ECO:0000256" key="12">
    <source>
        <dbReference type="SAM" id="MobiDB-lite"/>
    </source>
</evidence>
<dbReference type="PROSITE" id="PS00393">
    <property type="entry name" value="PEPCASE_2"/>
    <property type="match status" value="1"/>
</dbReference>
<comment type="catalytic activity">
    <reaction evidence="9">
        <text>oxaloacetate + phosphate = phosphoenolpyruvate + hydrogencarbonate</text>
        <dbReference type="Rhea" id="RHEA:28370"/>
        <dbReference type="ChEBI" id="CHEBI:16452"/>
        <dbReference type="ChEBI" id="CHEBI:17544"/>
        <dbReference type="ChEBI" id="CHEBI:43474"/>
        <dbReference type="ChEBI" id="CHEBI:58702"/>
        <dbReference type="EC" id="4.1.1.31"/>
    </reaction>
</comment>
<dbReference type="HAMAP" id="MF_00595">
    <property type="entry name" value="PEPcase_type1"/>
    <property type="match status" value="1"/>
</dbReference>
<evidence type="ECO:0000256" key="2">
    <source>
        <dbReference type="ARBA" id="ARBA00008346"/>
    </source>
</evidence>
<evidence type="ECO:0000256" key="7">
    <source>
        <dbReference type="ARBA" id="ARBA00023239"/>
    </source>
</evidence>
<keyword evidence="8" id="KW-0120">Carbon dioxide fixation</keyword>
<evidence type="ECO:0000256" key="10">
    <source>
        <dbReference type="PROSITE-ProRule" id="PRU10111"/>
    </source>
</evidence>
<dbReference type="PANTHER" id="PTHR30523">
    <property type="entry name" value="PHOSPHOENOLPYRUVATE CARBOXYLASE"/>
    <property type="match status" value="1"/>
</dbReference>
<evidence type="ECO:0000256" key="4">
    <source>
        <dbReference type="ARBA" id="ARBA00012305"/>
    </source>
</evidence>
<dbReference type="InterPro" id="IPR018129">
    <property type="entry name" value="PEP_COase_Lys_AS"/>
</dbReference>
<keyword evidence="14" id="KW-1185">Reference proteome</keyword>
<evidence type="ECO:0000256" key="5">
    <source>
        <dbReference type="ARBA" id="ARBA00022553"/>
    </source>
</evidence>
<evidence type="ECO:0000313" key="14">
    <source>
        <dbReference type="Proteomes" id="UP001151760"/>
    </source>
</evidence>
<dbReference type="InterPro" id="IPR015813">
    <property type="entry name" value="Pyrv/PenolPyrv_kinase-like_dom"/>
</dbReference>
<proteinExistence type="inferred from homology"/>
<dbReference type="PRINTS" id="PR00150">
    <property type="entry name" value="PEPCARBXLASE"/>
</dbReference>
<feature type="compositionally biased region" description="Polar residues" evidence="12">
    <location>
        <begin position="49"/>
        <end position="64"/>
    </location>
</feature>
<dbReference type="InterPro" id="IPR022805">
    <property type="entry name" value="PEP_COase_bac/pln-type"/>
</dbReference>
<sequence>MTDITDDIAEEISFQSYDDDLRLLLNLLHDVLHREVGPNIMEKIEHARTLSQEDSSKTEGNPTISEEDGTDSLREQGEDDWQPASENDLQNIQDTLDCCNLKPRMVVTRDDRARSKPSRCSYGPDLRCDHVLHLVVVQGLGSNYKSSGLEFHSTMILVPHLESNGLYGLLFGQRMTWDPGIRVIKILKQHLEDKSACLIRAAGIESTAEFLEKQLASELSKMTLEEALKLARAFSHFLSLMGIAETHHRSHKSKNVQASKSCDDTFNQLIQSGLSPDVLYDTVCNQAVEIVLTAHPTQINRRTLQYKHIRISHLLEVNDRKDLTQEDQDSLIEDLVREITSIWQTDELRRHKPTPVDEARAGLNYVEQSLWKAIPHYLRRLSNALKKHTGRPLPLTCTPIRFGSWMGGDRDGNPNVTAKVTRDVSLLSRWMAIDLYMREVDNLRFELSMNQCSPGLSSLAQDIIDKKIFEEERRVSWSYMPKHQSYIHGLPRQVPAQAEVPSCTEYNEVESHYPRLDVPGSEYKPLKSKDEQASSSKINLKVDVIETQSNANGSQPHTPNSETISPGQLALRKVFSESQVEKGSFKKLLEPSVPQKSGISPYRIVLGDVKEKLINTHRRLEHLLEDSPFDWDLGEYYDSPDQLLQTLMLCYESLKSCGSGILADGRLADLIRRVSVFGMVLMKLDLRQESGRHSETLDAITEYLDMGTYSEWDEKKRIEFLTKELKGKRPLIPLFIEVSSEVKEVLDTFRVSAELGSDSLGAYVISMASSASDVLAVELLQKEARMQRHYRYSVRGIRGKSSLGGPLRVVPLFETVKDLRAAGSVIQQLLSIDWYRDHIIENHNGHQEVMVGYSDSGKDAGRFAAAWELYKAQEDVVAACKEYGIKITLFHGRGGSIGRGGGPTHLAIQSQPPGSVMGSLRSTEQGEMVQAKFGLPGTAVRQCEIYTTAVLLATLRPPKPPRDENWRHLMDEISNLSCQSYRSTVYDNPEFVTYFQEATPEAELGHLNIGSRPTRRKPSVGIRDLRAIPWIFAWTQTRFVLPAWLGVGAGLKGVCEKGHTEELKAAYREWPFFQSTVDLIEMVLGKADMSIVKHYDEVLVAESRRGLGDDLRKELLSTEKYVLVVTGHEKLSENNKILRKLIESRLPYLNPLNMLQVEILKRLRSDPENHKLRDALLITINGIAAGMRNTG</sequence>
<organism evidence="13 14">
    <name type="scientific">Tanacetum coccineum</name>
    <dbReference type="NCBI Taxonomy" id="301880"/>
    <lineage>
        <taxon>Eukaryota</taxon>
        <taxon>Viridiplantae</taxon>
        <taxon>Streptophyta</taxon>
        <taxon>Embryophyta</taxon>
        <taxon>Tracheophyta</taxon>
        <taxon>Spermatophyta</taxon>
        <taxon>Magnoliopsida</taxon>
        <taxon>eudicotyledons</taxon>
        <taxon>Gunneridae</taxon>
        <taxon>Pentapetalae</taxon>
        <taxon>asterids</taxon>
        <taxon>campanulids</taxon>
        <taxon>Asterales</taxon>
        <taxon>Asteraceae</taxon>
        <taxon>Asteroideae</taxon>
        <taxon>Anthemideae</taxon>
        <taxon>Anthemidinae</taxon>
        <taxon>Tanacetum</taxon>
    </lineage>
</organism>
<evidence type="ECO:0000256" key="11">
    <source>
        <dbReference type="PROSITE-ProRule" id="PRU10112"/>
    </source>
</evidence>
<dbReference type="SUPFAM" id="SSF51621">
    <property type="entry name" value="Phosphoenolpyruvate/pyruvate domain"/>
    <property type="match status" value="1"/>
</dbReference>
<evidence type="ECO:0000256" key="6">
    <source>
        <dbReference type="ARBA" id="ARBA00022842"/>
    </source>
</evidence>
<dbReference type="PROSITE" id="PS00781">
    <property type="entry name" value="PEPCASE_1"/>
    <property type="match status" value="1"/>
</dbReference>
<dbReference type="Proteomes" id="UP001151760">
    <property type="component" value="Unassembled WGS sequence"/>
</dbReference>
<dbReference type="InterPro" id="IPR033129">
    <property type="entry name" value="PEPCASE_His_AS"/>
</dbReference>
<accession>A0ABQ5GIN1</accession>
<reference evidence="13" key="2">
    <citation type="submission" date="2022-01" db="EMBL/GenBank/DDBJ databases">
        <authorList>
            <person name="Yamashiro T."/>
            <person name="Shiraishi A."/>
            <person name="Satake H."/>
            <person name="Nakayama K."/>
        </authorList>
    </citation>
    <scope>NUCLEOTIDE SEQUENCE</scope>
</reference>
<dbReference type="EMBL" id="BQNB010018540">
    <property type="protein sequence ID" value="GJT75545.1"/>
    <property type="molecule type" value="Genomic_DNA"/>
</dbReference>
<keyword evidence="6" id="KW-0460">Magnesium</keyword>